<dbReference type="EMBL" id="FQXI01000003">
    <property type="protein sequence ID" value="SHH17524.1"/>
    <property type="molecule type" value="Genomic_DNA"/>
</dbReference>
<protein>
    <submittedName>
        <fullName evidence="3">Protein-tyrosine phosphatase</fullName>
    </submittedName>
</protein>
<dbReference type="Pfam" id="PF13350">
    <property type="entry name" value="Y_phosphatase3"/>
    <property type="match status" value="1"/>
</dbReference>
<dbReference type="Proteomes" id="UP000184032">
    <property type="component" value="Unassembled WGS sequence"/>
</dbReference>
<name>A0A1M5QTR8_9FIRM</name>
<dbReference type="InterPro" id="IPR029021">
    <property type="entry name" value="Prot-tyrosine_phosphatase-like"/>
</dbReference>
<dbReference type="PROSITE" id="PS50056">
    <property type="entry name" value="TYR_PHOSPHATASE_2"/>
    <property type="match status" value="1"/>
</dbReference>
<dbReference type="Gene3D" id="3.90.190.10">
    <property type="entry name" value="Protein tyrosine phosphatase superfamily"/>
    <property type="match status" value="1"/>
</dbReference>
<dbReference type="AlphaFoldDB" id="A0A1M5QTR8"/>
<gene>
    <name evidence="3" type="ORF">SAMN02745245_00740</name>
</gene>
<reference evidence="3 4" key="1">
    <citation type="submission" date="2016-11" db="EMBL/GenBank/DDBJ databases">
        <authorList>
            <person name="Jaros S."/>
            <person name="Januszkiewicz K."/>
            <person name="Wedrychowicz H."/>
        </authorList>
    </citation>
    <scope>NUCLEOTIDE SEQUENCE [LARGE SCALE GENOMIC DNA]</scope>
    <source>
        <strain evidence="3 4">DSM 21120</strain>
    </source>
</reference>
<feature type="domain" description="Tyrosine specific protein phosphatases" evidence="2">
    <location>
        <begin position="116"/>
        <end position="172"/>
    </location>
</feature>
<dbReference type="GO" id="GO:0004721">
    <property type="term" value="F:phosphoprotein phosphatase activity"/>
    <property type="evidence" value="ECO:0007669"/>
    <property type="project" value="InterPro"/>
</dbReference>
<dbReference type="STRING" id="1120995.SAMN02745245_00740"/>
<comment type="similarity">
    <text evidence="1">Belongs to the protein-tyrosine phosphatase family.</text>
</comment>
<sequence>MNNRILQIDGVRNVRDLGGIINRDGNVLKRGSFIRAGSLNSITEVGNKKIEYLNINTVIDLRSKIEVEKRPDKVKVKHHFWMPMLDKFQSEIAKNKVPMPTALNDMYIALLKDQEEEFKKIFNVISNSIEESGVLYHCTAGKDRTGILSMLLLSTANVGYDEIIQDYATTKPLQEVLEKYPEDIRFLFYAPPEAMESTLNWIDKNYSGPMGYLNKIGVKERELDIIRKSFGVF</sequence>
<evidence type="ECO:0000313" key="4">
    <source>
        <dbReference type="Proteomes" id="UP000184032"/>
    </source>
</evidence>
<dbReference type="PANTHER" id="PTHR31126:SF1">
    <property type="entry name" value="TYROSINE SPECIFIC PROTEIN PHOSPHATASES DOMAIN-CONTAINING PROTEIN"/>
    <property type="match status" value="1"/>
</dbReference>
<organism evidence="3 4">
    <name type="scientific">Anaerosphaera aminiphila DSM 21120</name>
    <dbReference type="NCBI Taxonomy" id="1120995"/>
    <lineage>
        <taxon>Bacteria</taxon>
        <taxon>Bacillati</taxon>
        <taxon>Bacillota</taxon>
        <taxon>Tissierellia</taxon>
        <taxon>Tissierellales</taxon>
        <taxon>Peptoniphilaceae</taxon>
        <taxon>Anaerosphaera</taxon>
    </lineage>
</organism>
<dbReference type="PANTHER" id="PTHR31126">
    <property type="entry name" value="TYROSINE-PROTEIN PHOSPHATASE"/>
    <property type="match status" value="1"/>
</dbReference>
<proteinExistence type="inferred from homology"/>
<dbReference type="SUPFAM" id="SSF52799">
    <property type="entry name" value="(Phosphotyrosine protein) phosphatases II"/>
    <property type="match status" value="1"/>
</dbReference>
<dbReference type="InterPro" id="IPR000387">
    <property type="entry name" value="Tyr_Pase_dom"/>
</dbReference>
<dbReference type="OrthoDB" id="9815473at2"/>
<keyword evidence="4" id="KW-1185">Reference proteome</keyword>
<accession>A0A1M5QTR8</accession>
<evidence type="ECO:0000259" key="2">
    <source>
        <dbReference type="PROSITE" id="PS50056"/>
    </source>
</evidence>
<dbReference type="InterPro" id="IPR026893">
    <property type="entry name" value="Tyr/Ser_Pase_IphP-type"/>
</dbReference>
<evidence type="ECO:0000313" key="3">
    <source>
        <dbReference type="EMBL" id="SHH17524.1"/>
    </source>
</evidence>
<evidence type="ECO:0000256" key="1">
    <source>
        <dbReference type="ARBA" id="ARBA00009580"/>
    </source>
</evidence>
<dbReference type="RefSeq" id="WP_073183871.1">
    <property type="nucleotide sequence ID" value="NZ_FQXI01000003.1"/>
</dbReference>